<proteinExistence type="predicted"/>
<sequence>MAKLEQVIKHNTAPPPATPPQQSNEVVTHQTLQQTLLDMEKTVVSSLTENVPQLFSVLQAKIENIAANLAQITWAPGHSGLEGNEAADRLARGHTNRAATILDPTTTLPVPAAYGARLQHLRKQRQLYPPPHKGLNAQEARDWRQLQTNTFPNLQKYSIIFPEHHKDACPWCNERPTAYHVTWGGKPIGQLPSPAETARPSCVLGTLAPLEAIAAQMSRVAGAHRVRVNFRLNIVAVGAATDAPLDPLLAVTEICGFPVRATSAPAESCTGYVFGVDRNLNDDILLANIESGVVVLRCFRAGRKLPAEVALFKVRRSVLPKRPRPRQCHHCGAYGHITAICTSEQRCLRCGGAHKTSGCTAKQATCLNCGGPHAATEPRCPSWQHERKVTETLASSELPITRRQATVLVRTMGQPTTQGPQQLAASRVPSRVLPGRSHSDATGDRPARPPVAGNTSTPAPRLPSASPDSRDAVIALFTAALAFARVFAAVLPRTPTVRGRPCRSTNTCQPWQLDLRVPLGRAYCSGTATPCAADTLSSQSTFLCTTTILALQESYARAEEVSLPGYIGYSSASDCAMPDAAPCSVDAHPPGRPRVAVYVRAALPHARPSRGATRVYAVVRWPLFREMCARPLRCSDYFAHIAEGGGRATTRVIVPAGTPCPDIKLLNVRAAADVLSDARSAPVPPRTGLRTTVLTRCAGDTRGSCADVAGRASARRSRNPSTNTAAGAS</sequence>
<comment type="caution">
    <text evidence="1">The sequence shown here is derived from an EMBL/GenBank/DDBJ whole genome shotgun (WGS) entry which is preliminary data.</text>
</comment>
<dbReference type="EMBL" id="CM023480">
    <property type="protein sequence ID" value="KAH7971352.1"/>
    <property type="molecule type" value="Genomic_DNA"/>
</dbReference>
<protein>
    <submittedName>
        <fullName evidence="1">Uncharacterized protein</fullName>
    </submittedName>
</protein>
<gene>
    <name evidence="1" type="ORF">HPB49_022336</name>
</gene>
<evidence type="ECO:0000313" key="1">
    <source>
        <dbReference type="EMBL" id="KAH7971352.1"/>
    </source>
</evidence>
<accession>A0ACB8DL90</accession>
<organism evidence="1 2">
    <name type="scientific">Dermacentor silvarum</name>
    <name type="common">Tick</name>
    <dbReference type="NCBI Taxonomy" id="543639"/>
    <lineage>
        <taxon>Eukaryota</taxon>
        <taxon>Metazoa</taxon>
        <taxon>Ecdysozoa</taxon>
        <taxon>Arthropoda</taxon>
        <taxon>Chelicerata</taxon>
        <taxon>Arachnida</taxon>
        <taxon>Acari</taxon>
        <taxon>Parasitiformes</taxon>
        <taxon>Ixodida</taxon>
        <taxon>Ixodoidea</taxon>
        <taxon>Ixodidae</taxon>
        <taxon>Rhipicephalinae</taxon>
        <taxon>Dermacentor</taxon>
    </lineage>
</organism>
<dbReference type="Proteomes" id="UP000821865">
    <property type="component" value="Chromosome 11"/>
</dbReference>
<keyword evidence="2" id="KW-1185">Reference proteome</keyword>
<evidence type="ECO:0000313" key="2">
    <source>
        <dbReference type="Proteomes" id="UP000821865"/>
    </source>
</evidence>
<name>A0ACB8DL90_DERSI</name>
<reference evidence="1" key="1">
    <citation type="submission" date="2020-05" db="EMBL/GenBank/DDBJ databases">
        <title>Large-scale comparative analyses of tick genomes elucidate their genetic diversity and vector capacities.</title>
        <authorList>
            <person name="Jia N."/>
            <person name="Wang J."/>
            <person name="Shi W."/>
            <person name="Du L."/>
            <person name="Sun Y."/>
            <person name="Zhan W."/>
            <person name="Jiang J."/>
            <person name="Wang Q."/>
            <person name="Zhang B."/>
            <person name="Ji P."/>
            <person name="Sakyi L.B."/>
            <person name="Cui X."/>
            <person name="Yuan T."/>
            <person name="Jiang B."/>
            <person name="Yang W."/>
            <person name="Lam T.T.-Y."/>
            <person name="Chang Q."/>
            <person name="Ding S."/>
            <person name="Wang X."/>
            <person name="Zhu J."/>
            <person name="Ruan X."/>
            <person name="Zhao L."/>
            <person name="Wei J."/>
            <person name="Que T."/>
            <person name="Du C."/>
            <person name="Cheng J."/>
            <person name="Dai P."/>
            <person name="Han X."/>
            <person name="Huang E."/>
            <person name="Gao Y."/>
            <person name="Liu J."/>
            <person name="Shao H."/>
            <person name="Ye R."/>
            <person name="Li L."/>
            <person name="Wei W."/>
            <person name="Wang X."/>
            <person name="Wang C."/>
            <person name="Yang T."/>
            <person name="Huo Q."/>
            <person name="Li W."/>
            <person name="Guo W."/>
            <person name="Chen H."/>
            <person name="Zhou L."/>
            <person name="Ni X."/>
            <person name="Tian J."/>
            <person name="Zhou Y."/>
            <person name="Sheng Y."/>
            <person name="Liu T."/>
            <person name="Pan Y."/>
            <person name="Xia L."/>
            <person name="Li J."/>
            <person name="Zhao F."/>
            <person name="Cao W."/>
        </authorList>
    </citation>
    <scope>NUCLEOTIDE SEQUENCE</scope>
    <source>
        <strain evidence="1">Dsil-2018</strain>
    </source>
</reference>